<accession>A0A7I8WH05</accession>
<keyword evidence="1" id="KW-0732">Signal</keyword>
<comment type="caution">
    <text evidence="2">The sequence shown here is derived from an EMBL/GenBank/DDBJ whole genome shotgun (WGS) entry which is preliminary data.</text>
</comment>
<evidence type="ECO:0000256" key="1">
    <source>
        <dbReference type="SAM" id="SignalP"/>
    </source>
</evidence>
<dbReference type="Proteomes" id="UP000582659">
    <property type="component" value="Unassembled WGS sequence"/>
</dbReference>
<protein>
    <submittedName>
        <fullName evidence="2">(pine wood nematode) hypothetical protein</fullName>
    </submittedName>
</protein>
<organism evidence="2 3">
    <name type="scientific">Bursaphelenchus xylophilus</name>
    <name type="common">Pinewood nematode worm</name>
    <name type="synonym">Aphelenchoides xylophilus</name>
    <dbReference type="NCBI Taxonomy" id="6326"/>
    <lineage>
        <taxon>Eukaryota</taxon>
        <taxon>Metazoa</taxon>
        <taxon>Ecdysozoa</taxon>
        <taxon>Nematoda</taxon>
        <taxon>Chromadorea</taxon>
        <taxon>Rhabditida</taxon>
        <taxon>Tylenchina</taxon>
        <taxon>Tylenchomorpha</taxon>
        <taxon>Aphelenchoidea</taxon>
        <taxon>Aphelenchoididae</taxon>
        <taxon>Bursaphelenchus</taxon>
    </lineage>
</organism>
<reference evidence="2" key="1">
    <citation type="submission" date="2020-09" db="EMBL/GenBank/DDBJ databases">
        <authorList>
            <person name="Kikuchi T."/>
        </authorList>
    </citation>
    <scope>NUCLEOTIDE SEQUENCE</scope>
    <source>
        <strain evidence="2">Ka4C1</strain>
    </source>
</reference>
<keyword evidence="3" id="KW-1185">Reference proteome</keyword>
<evidence type="ECO:0000313" key="3">
    <source>
        <dbReference type="Proteomes" id="UP000659654"/>
    </source>
</evidence>
<dbReference type="AlphaFoldDB" id="A0A7I8WH05"/>
<feature type="signal peptide" evidence="1">
    <location>
        <begin position="1"/>
        <end position="18"/>
    </location>
</feature>
<dbReference type="EMBL" id="CAJFCV020000003">
    <property type="protein sequence ID" value="CAG9110621.1"/>
    <property type="molecule type" value="Genomic_DNA"/>
</dbReference>
<feature type="chain" id="PRO_5035384742" evidence="1">
    <location>
        <begin position="19"/>
        <end position="215"/>
    </location>
</feature>
<dbReference type="EMBL" id="CAJFDI010000003">
    <property type="protein sequence ID" value="CAD5222529.1"/>
    <property type="molecule type" value="Genomic_DNA"/>
</dbReference>
<evidence type="ECO:0000313" key="2">
    <source>
        <dbReference type="EMBL" id="CAD5222529.1"/>
    </source>
</evidence>
<gene>
    <name evidence="2" type="ORF">BXYJ_LOCUS7497</name>
</gene>
<name>A0A7I8WH05_BURXY</name>
<sequence>MLLQGVFSYLVTLYICHASQVLRPKQQRPHRHHLDVRHFRDNWFGDIPDPFIRRGIFSLPCAPSEDAEDAHVDCASRNLEQSLCVTKMLGVLTSTCSYPATICEGGDCVKRFQPCFVGSEYDYAAKEIVHSLDPYRAAKEMCRKNRFNPFDMVRSFCCWTEECRSRCYPADVFDADNYYLLCPWKMLSERQHLRALQWGRKLALRTERSLLSIWR</sequence>
<dbReference type="Proteomes" id="UP000659654">
    <property type="component" value="Unassembled WGS sequence"/>
</dbReference>
<proteinExistence type="predicted"/>